<evidence type="ECO:0000259" key="1">
    <source>
        <dbReference type="Pfam" id="PF13460"/>
    </source>
</evidence>
<dbReference type="EMBL" id="BAAAEU010000010">
    <property type="protein sequence ID" value="GAA0716199.1"/>
    <property type="molecule type" value="Genomic_DNA"/>
</dbReference>
<protein>
    <submittedName>
        <fullName evidence="2">NAD(P)-dependent oxidoreductase</fullName>
    </submittedName>
</protein>
<dbReference type="SUPFAM" id="SSF51735">
    <property type="entry name" value="NAD(P)-binding Rossmann-fold domains"/>
    <property type="match status" value="1"/>
</dbReference>
<accession>A0ABP3TR34</accession>
<reference evidence="3" key="1">
    <citation type="journal article" date="2019" name="Int. J. Syst. Evol. Microbiol.">
        <title>The Global Catalogue of Microorganisms (GCM) 10K type strain sequencing project: providing services to taxonomists for standard genome sequencing and annotation.</title>
        <authorList>
            <consortium name="The Broad Institute Genomics Platform"/>
            <consortium name="The Broad Institute Genome Sequencing Center for Infectious Disease"/>
            <person name="Wu L."/>
            <person name="Ma J."/>
        </authorList>
    </citation>
    <scope>NUCLEOTIDE SEQUENCE [LARGE SCALE GENOMIC DNA]</scope>
    <source>
        <strain evidence="3">JCM 15421</strain>
    </source>
</reference>
<proteinExistence type="predicted"/>
<evidence type="ECO:0000313" key="3">
    <source>
        <dbReference type="Proteomes" id="UP001501523"/>
    </source>
</evidence>
<name>A0ABP3TR34_9GAMM</name>
<feature type="domain" description="NAD(P)-binding" evidence="1">
    <location>
        <begin position="7"/>
        <end position="182"/>
    </location>
</feature>
<dbReference type="PANTHER" id="PTHR43355:SF2">
    <property type="entry name" value="FLAVIN REDUCTASE (NADPH)"/>
    <property type="match status" value="1"/>
</dbReference>
<dbReference type="InterPro" id="IPR016040">
    <property type="entry name" value="NAD(P)-bd_dom"/>
</dbReference>
<sequence>MDIAIIGATGNVGSRLLDEALQRGHRVTALARHASSLAPRERLTTRNVDIADGDALVAALADHDAVFSAVRFLGAPAAAIIGPVKRAGVRRLLVVGGAGSLEVGPGVQLADTPGFPAAYLGEANAGRDFLGALRRERDLDWTFLSPSESFMPGQRTGKFRLGGDSLLTDATGKSWVSIEDFAIAFLDELERPAHSRRRFTVGY</sequence>
<dbReference type="Proteomes" id="UP001501523">
    <property type="component" value="Unassembled WGS sequence"/>
</dbReference>
<dbReference type="InterPro" id="IPR036291">
    <property type="entry name" value="NAD(P)-bd_dom_sf"/>
</dbReference>
<keyword evidence="3" id="KW-1185">Reference proteome</keyword>
<evidence type="ECO:0000313" key="2">
    <source>
        <dbReference type="EMBL" id="GAA0716199.1"/>
    </source>
</evidence>
<dbReference type="PANTHER" id="PTHR43355">
    <property type="entry name" value="FLAVIN REDUCTASE (NADPH)"/>
    <property type="match status" value="1"/>
</dbReference>
<organism evidence="2 3">
    <name type="scientific">Dokdonella soli</name>
    <dbReference type="NCBI Taxonomy" id="529810"/>
    <lineage>
        <taxon>Bacteria</taxon>
        <taxon>Pseudomonadati</taxon>
        <taxon>Pseudomonadota</taxon>
        <taxon>Gammaproteobacteria</taxon>
        <taxon>Lysobacterales</taxon>
        <taxon>Rhodanobacteraceae</taxon>
        <taxon>Dokdonella</taxon>
    </lineage>
</organism>
<comment type="caution">
    <text evidence="2">The sequence shown here is derived from an EMBL/GenBank/DDBJ whole genome shotgun (WGS) entry which is preliminary data.</text>
</comment>
<dbReference type="Gene3D" id="3.40.50.720">
    <property type="entry name" value="NAD(P)-binding Rossmann-like Domain"/>
    <property type="match status" value="1"/>
</dbReference>
<dbReference type="InterPro" id="IPR051606">
    <property type="entry name" value="Polyketide_Oxido-like"/>
</dbReference>
<dbReference type="RefSeq" id="WP_343791060.1">
    <property type="nucleotide sequence ID" value="NZ_BAAAEU010000010.1"/>
</dbReference>
<gene>
    <name evidence="2" type="ORF">GCM10009105_22390</name>
</gene>
<dbReference type="Pfam" id="PF13460">
    <property type="entry name" value="NAD_binding_10"/>
    <property type="match status" value="1"/>
</dbReference>